<proteinExistence type="inferred from homology"/>
<dbReference type="PANTHER" id="PTHR15749">
    <property type="entry name" value="FANCONI-ASSOCIATED NUCLEASE 1"/>
    <property type="match status" value="1"/>
</dbReference>
<keyword evidence="3 5" id="KW-0378">Hydrolase</keyword>
<keyword evidence="5" id="KW-0227">DNA damage</keyword>
<dbReference type="GO" id="GO:0046872">
    <property type="term" value="F:metal ion binding"/>
    <property type="evidence" value="ECO:0007669"/>
    <property type="project" value="UniProtKB-KW"/>
</dbReference>
<feature type="non-terminal residue" evidence="7">
    <location>
        <position position="1"/>
    </location>
</feature>
<evidence type="ECO:0000313" key="7">
    <source>
        <dbReference type="EMBL" id="KIJ44385.1"/>
    </source>
</evidence>
<comment type="subcellular location">
    <subcellularLocation>
        <location evidence="5">Nucleus</location>
    </subcellularLocation>
</comment>
<comment type="cofactor">
    <cofactor evidence="5">
        <name>Mg(2+)</name>
        <dbReference type="ChEBI" id="CHEBI:18420"/>
    </cofactor>
    <cofactor evidence="5">
        <name>Mn(2+)</name>
        <dbReference type="ChEBI" id="CHEBI:29035"/>
    </cofactor>
</comment>
<reference evidence="7 8" key="1">
    <citation type="submission" date="2014-06" db="EMBL/GenBank/DDBJ databases">
        <title>Evolutionary Origins and Diversification of the Mycorrhizal Mutualists.</title>
        <authorList>
            <consortium name="DOE Joint Genome Institute"/>
            <consortium name="Mycorrhizal Genomics Consortium"/>
            <person name="Kohler A."/>
            <person name="Kuo A."/>
            <person name="Nagy L.G."/>
            <person name="Floudas D."/>
            <person name="Copeland A."/>
            <person name="Barry K.W."/>
            <person name="Cichocki N."/>
            <person name="Veneault-Fourrey C."/>
            <person name="LaButti K."/>
            <person name="Lindquist E.A."/>
            <person name="Lipzen A."/>
            <person name="Lundell T."/>
            <person name="Morin E."/>
            <person name="Murat C."/>
            <person name="Riley R."/>
            <person name="Ohm R."/>
            <person name="Sun H."/>
            <person name="Tunlid A."/>
            <person name="Henrissat B."/>
            <person name="Grigoriev I.V."/>
            <person name="Hibbett D.S."/>
            <person name="Martin F."/>
        </authorList>
    </citation>
    <scope>NUCLEOTIDE SEQUENCE [LARGE SCALE GENOMIC DNA]</scope>
    <source>
        <strain evidence="7 8">SS14</strain>
    </source>
</reference>
<comment type="similarity">
    <text evidence="5">Belongs to the FAN1 family.</text>
</comment>
<keyword evidence="5" id="KW-0464">Manganese</keyword>
<keyword evidence="4 5" id="KW-0460">Magnesium</keyword>
<comment type="function">
    <text evidence="5">Nuclease required for the repair of DNA interstrand cross-links (ICL). Acts as a 5'-3' exonuclease that anchors at a cut end of DNA and cleaves DNA successively at every third nucleotide, allowing to excise an ICL from one strand through flanking incisions.</text>
</comment>
<keyword evidence="1 5" id="KW-0540">Nuclease</keyword>
<dbReference type="HOGENOM" id="CLU_2644789_0_0_1"/>
<dbReference type="AlphaFoldDB" id="A0A0C9VZ83"/>
<dbReference type="GO" id="GO:0070336">
    <property type="term" value="F:flap-structured DNA binding"/>
    <property type="evidence" value="ECO:0007669"/>
    <property type="project" value="TreeGrafter"/>
</dbReference>
<evidence type="ECO:0000256" key="4">
    <source>
        <dbReference type="ARBA" id="ARBA00022842"/>
    </source>
</evidence>
<organism evidence="7 8">
    <name type="scientific">Sphaerobolus stellatus (strain SS14)</name>
    <dbReference type="NCBI Taxonomy" id="990650"/>
    <lineage>
        <taxon>Eukaryota</taxon>
        <taxon>Fungi</taxon>
        <taxon>Dikarya</taxon>
        <taxon>Basidiomycota</taxon>
        <taxon>Agaricomycotina</taxon>
        <taxon>Agaricomycetes</taxon>
        <taxon>Phallomycetidae</taxon>
        <taxon>Geastrales</taxon>
        <taxon>Sphaerobolaceae</taxon>
        <taxon>Sphaerobolus</taxon>
    </lineage>
</organism>
<feature type="domain" description="VRR-NUC" evidence="6">
    <location>
        <begin position="2"/>
        <end position="80"/>
    </location>
</feature>
<feature type="non-terminal residue" evidence="7">
    <location>
        <position position="80"/>
    </location>
</feature>
<sequence>CLRGNTLAVICQMICEDYGHWRSGVPDLLIWNVKQQDCRFVEVKSPNDTLQENQKVGLWLHQVWIDILLGAGASVDLCHV</sequence>
<keyword evidence="2 5" id="KW-0479">Metal-binding</keyword>
<dbReference type="Pfam" id="PF08774">
    <property type="entry name" value="VRR_NUC"/>
    <property type="match status" value="1"/>
</dbReference>
<evidence type="ECO:0000256" key="1">
    <source>
        <dbReference type="ARBA" id="ARBA00022722"/>
    </source>
</evidence>
<dbReference type="OrthoDB" id="258143at2759"/>
<keyword evidence="5" id="KW-0539">Nucleus</keyword>
<dbReference type="GO" id="GO:0017108">
    <property type="term" value="F:5'-flap endonuclease activity"/>
    <property type="evidence" value="ECO:0007669"/>
    <property type="project" value="TreeGrafter"/>
</dbReference>
<evidence type="ECO:0000256" key="3">
    <source>
        <dbReference type="ARBA" id="ARBA00022801"/>
    </source>
</evidence>
<keyword evidence="8" id="KW-1185">Reference proteome</keyword>
<dbReference type="GO" id="GO:0004528">
    <property type="term" value="F:phosphodiesterase I activity"/>
    <property type="evidence" value="ECO:0007669"/>
    <property type="project" value="UniProtKB-EC"/>
</dbReference>
<dbReference type="EC" id="3.1.4.1" evidence="5"/>
<dbReference type="GO" id="GO:0036297">
    <property type="term" value="P:interstrand cross-link repair"/>
    <property type="evidence" value="ECO:0007669"/>
    <property type="project" value="InterPro"/>
</dbReference>
<accession>A0A0C9VZ83</accession>
<dbReference type="GO" id="GO:0005634">
    <property type="term" value="C:nucleus"/>
    <property type="evidence" value="ECO:0007669"/>
    <property type="project" value="UniProtKB-SubCell"/>
</dbReference>
<dbReference type="InterPro" id="IPR014883">
    <property type="entry name" value="VRR_NUC"/>
</dbReference>
<gene>
    <name evidence="7" type="ORF">M422DRAFT_100968</name>
</gene>
<evidence type="ECO:0000256" key="5">
    <source>
        <dbReference type="RuleBase" id="RU365033"/>
    </source>
</evidence>
<evidence type="ECO:0000313" key="8">
    <source>
        <dbReference type="Proteomes" id="UP000054279"/>
    </source>
</evidence>
<name>A0A0C9VZ83_SPHS4</name>
<dbReference type="Proteomes" id="UP000054279">
    <property type="component" value="Unassembled WGS sequence"/>
</dbReference>
<dbReference type="SMART" id="SM00990">
    <property type="entry name" value="VRR_NUC"/>
    <property type="match status" value="1"/>
</dbReference>
<protein>
    <recommendedName>
        <fullName evidence="5">Fanconi-associated nuclease</fullName>
        <ecNumber evidence="5">3.1.4.1</ecNumber>
    </recommendedName>
</protein>
<evidence type="ECO:0000259" key="6">
    <source>
        <dbReference type="SMART" id="SM00990"/>
    </source>
</evidence>
<dbReference type="GO" id="GO:0008409">
    <property type="term" value="F:5'-3' exonuclease activity"/>
    <property type="evidence" value="ECO:0007669"/>
    <property type="project" value="TreeGrafter"/>
</dbReference>
<evidence type="ECO:0000256" key="2">
    <source>
        <dbReference type="ARBA" id="ARBA00022723"/>
    </source>
</evidence>
<comment type="catalytic activity">
    <reaction evidence="5">
        <text>Hydrolytically removes 5'-nucleotides successively from the 3'-hydroxy termini of 3'-hydroxy-terminated oligonucleotides.</text>
        <dbReference type="EC" id="3.1.4.1"/>
    </reaction>
</comment>
<dbReference type="EMBL" id="KN837118">
    <property type="protein sequence ID" value="KIJ44385.1"/>
    <property type="molecule type" value="Genomic_DNA"/>
</dbReference>
<keyword evidence="5" id="KW-0234">DNA repair</keyword>
<dbReference type="PANTHER" id="PTHR15749:SF4">
    <property type="entry name" value="FANCONI-ASSOCIATED NUCLEASE 1"/>
    <property type="match status" value="1"/>
</dbReference>
<dbReference type="InterPro" id="IPR033315">
    <property type="entry name" value="Fan1-like"/>
</dbReference>